<keyword evidence="3" id="KW-0614">Plasmid</keyword>
<evidence type="ECO:0008006" key="6">
    <source>
        <dbReference type="Google" id="ProtNLM"/>
    </source>
</evidence>
<sequence>MRARAEKTAGGSARGRGSLIFRQALGILYENQIAVATACRHASRAHRDKPPRTHGAATIWRQQ</sequence>
<geneLocation type="plasmid" evidence="4">
    <name>ii</name>
</geneLocation>
<protein>
    <recommendedName>
        <fullName evidence="6">Transposase</fullName>
    </recommendedName>
</protein>
<feature type="region of interest" description="Disordered" evidence="1">
    <location>
        <begin position="42"/>
        <end position="63"/>
    </location>
</feature>
<proteinExistence type="predicted"/>
<evidence type="ECO:0000313" key="3">
    <source>
        <dbReference type="EMBL" id="SPD60465.1"/>
    </source>
</evidence>
<evidence type="ECO:0000313" key="4">
    <source>
        <dbReference type="Proteomes" id="UP000255168"/>
    </source>
</evidence>
<dbReference type="AlphaFoldDB" id="A0A375HSS0"/>
<geneLocation type="plasmid" evidence="3">
    <name>II</name>
</geneLocation>
<evidence type="ECO:0000313" key="5">
    <source>
        <dbReference type="Proteomes" id="UP000256710"/>
    </source>
</evidence>
<name>A0A375HSS0_9BURK</name>
<reference evidence="4 5" key="1">
    <citation type="submission" date="2018-01" db="EMBL/GenBank/DDBJ databases">
        <authorList>
            <person name="Clerissi C."/>
        </authorList>
    </citation>
    <scope>NUCLEOTIDE SEQUENCE [LARGE SCALE GENOMIC DNA]</scope>
    <source>
        <strain evidence="2">Cupriavidus taiwanensis STM 6082</strain>
        <strain evidence="3">Cupriavidus taiwanensis STM 6160</strain>
        <plasmid evidence="3">II</plasmid>
        <plasmid evidence="4">ii</plasmid>
    </source>
</reference>
<evidence type="ECO:0000256" key="1">
    <source>
        <dbReference type="SAM" id="MobiDB-lite"/>
    </source>
</evidence>
<accession>A0A375HSS0</accession>
<dbReference type="Proteomes" id="UP000256710">
    <property type="component" value="Unassembled WGS sequence"/>
</dbReference>
<organism evidence="3 4">
    <name type="scientific">Cupriavidus neocaledonicus</name>
    <dbReference type="NCBI Taxonomy" id="1040979"/>
    <lineage>
        <taxon>Bacteria</taxon>
        <taxon>Pseudomonadati</taxon>
        <taxon>Pseudomonadota</taxon>
        <taxon>Betaproteobacteria</taxon>
        <taxon>Burkholderiales</taxon>
        <taxon>Burkholderiaceae</taxon>
        <taxon>Cupriavidus</taxon>
    </lineage>
</organism>
<gene>
    <name evidence="2" type="ORF">CBM2605_B80003</name>
    <name evidence="3" type="ORF">CBM2607_MP21117</name>
</gene>
<dbReference type="EMBL" id="LT984807">
    <property type="protein sequence ID" value="SPD60465.1"/>
    <property type="molecule type" value="Genomic_DNA"/>
</dbReference>
<dbReference type="EMBL" id="OFTC01000047">
    <property type="protein sequence ID" value="SOZ40196.1"/>
    <property type="molecule type" value="Genomic_DNA"/>
</dbReference>
<dbReference type="Proteomes" id="UP000255168">
    <property type="component" value="Plasmid II"/>
</dbReference>
<evidence type="ECO:0000313" key="2">
    <source>
        <dbReference type="EMBL" id="SOZ40196.1"/>
    </source>
</evidence>
<keyword evidence="5" id="KW-1185">Reference proteome</keyword>